<accession>A0AAN8SBW5</accession>
<organism evidence="3 4">
    <name type="scientific">Polyplax serrata</name>
    <name type="common">Common mouse louse</name>
    <dbReference type="NCBI Taxonomy" id="468196"/>
    <lineage>
        <taxon>Eukaryota</taxon>
        <taxon>Metazoa</taxon>
        <taxon>Ecdysozoa</taxon>
        <taxon>Arthropoda</taxon>
        <taxon>Hexapoda</taxon>
        <taxon>Insecta</taxon>
        <taxon>Pterygota</taxon>
        <taxon>Neoptera</taxon>
        <taxon>Paraneoptera</taxon>
        <taxon>Psocodea</taxon>
        <taxon>Troctomorpha</taxon>
        <taxon>Phthiraptera</taxon>
        <taxon>Anoplura</taxon>
        <taxon>Polyplacidae</taxon>
        <taxon>Polyplax</taxon>
    </lineage>
</organism>
<keyword evidence="2" id="KW-0732">Signal</keyword>
<feature type="compositionally biased region" description="Basic and acidic residues" evidence="1">
    <location>
        <begin position="89"/>
        <end position="104"/>
    </location>
</feature>
<feature type="compositionally biased region" description="Basic and acidic residues" evidence="1">
    <location>
        <begin position="220"/>
        <end position="235"/>
    </location>
</feature>
<feature type="region of interest" description="Disordered" evidence="1">
    <location>
        <begin position="89"/>
        <end position="132"/>
    </location>
</feature>
<dbReference type="Proteomes" id="UP001372834">
    <property type="component" value="Unassembled WGS sequence"/>
</dbReference>
<comment type="caution">
    <text evidence="3">The sequence shown here is derived from an EMBL/GenBank/DDBJ whole genome shotgun (WGS) entry which is preliminary data.</text>
</comment>
<evidence type="ECO:0000313" key="3">
    <source>
        <dbReference type="EMBL" id="KAK6643888.1"/>
    </source>
</evidence>
<dbReference type="AlphaFoldDB" id="A0AAN8SBW5"/>
<evidence type="ECO:0000256" key="1">
    <source>
        <dbReference type="SAM" id="MobiDB-lite"/>
    </source>
</evidence>
<feature type="compositionally biased region" description="Polar residues" evidence="1">
    <location>
        <begin position="236"/>
        <end position="262"/>
    </location>
</feature>
<evidence type="ECO:0000256" key="2">
    <source>
        <dbReference type="SAM" id="SignalP"/>
    </source>
</evidence>
<sequence>MFWSYQKATIALLLCAFIRTNHAVSDENKNRMQPLRLQSPMLEVLMHLPPDFNDVKSFKNYLGVKPDRLDSKQLVDVRAYDIVRPNVRGKREASENSKEEKPIAEKLTSLTSEKSMHPDTDTKLPVPDAIRGPAYTPYAVKEFDLVDVGDPEYPKRRKTDSNDSRDDSQRDKRTFGDSASDIGESTTPLPYWKRKKESPPFITGRGSTPKANDYSPPQHRSLENARESHSLKNLDKSVQTNEIGRPNQDNYYSSTNRRTYSRQSDKGVQSAPKSVYDTIDYNKKNQNGGRMDALRYYDDRKDFFRDRRPPFEQYTNRQYMYNYPMSDRPYYQPPPFPSEVIGRGVEYYHRTYEPATGRMVYYANMPENGRSLDYRYMEPVNRNFFVGRPFMQDHYNKNFEPPGDYRYPMGGGRPLDYVRAGRSNLQAYSYSFPEGDKYQRDARFTGGYTRANRIPDDVRNKTYIIYDADEARAQVMRNQYPGDINRLSYAPPPPPNNNYQVPQEPYRRFSASQPVEYLSQSAFPFRNQVYPPPPTSFWGVNQGIQGEGRWQVNGITSSIGGPNLRSLNSPEVQLPLTTVIGNQQPGSESDKKKKA</sequence>
<feature type="signal peptide" evidence="2">
    <location>
        <begin position="1"/>
        <end position="23"/>
    </location>
</feature>
<feature type="chain" id="PRO_5042856303" evidence="2">
    <location>
        <begin position="24"/>
        <end position="595"/>
    </location>
</feature>
<name>A0AAN8SBW5_POLSC</name>
<feature type="compositionally biased region" description="Basic and acidic residues" evidence="1">
    <location>
        <begin position="159"/>
        <end position="175"/>
    </location>
</feature>
<proteinExistence type="predicted"/>
<evidence type="ECO:0000313" key="4">
    <source>
        <dbReference type="Proteomes" id="UP001372834"/>
    </source>
</evidence>
<reference evidence="3 4" key="1">
    <citation type="submission" date="2023-10" db="EMBL/GenBank/DDBJ databases">
        <title>Genomes of two closely related lineages of the louse Polyplax serrata with different host specificities.</title>
        <authorList>
            <person name="Martinu J."/>
            <person name="Tarabai H."/>
            <person name="Stefka J."/>
            <person name="Hypsa V."/>
        </authorList>
    </citation>
    <scope>NUCLEOTIDE SEQUENCE [LARGE SCALE GENOMIC DNA]</scope>
    <source>
        <strain evidence="3">HR10_N</strain>
    </source>
</reference>
<gene>
    <name evidence="3" type="ORF">RUM43_000153</name>
</gene>
<feature type="region of interest" description="Disordered" evidence="1">
    <location>
        <begin position="149"/>
        <end position="272"/>
    </location>
</feature>
<dbReference type="EMBL" id="JAWJWE010000001">
    <property type="protein sequence ID" value="KAK6643888.1"/>
    <property type="molecule type" value="Genomic_DNA"/>
</dbReference>
<protein>
    <submittedName>
        <fullName evidence="3">Uncharacterized protein</fullName>
    </submittedName>
</protein>